<dbReference type="FunFam" id="1.20.1250.20:FF:000266">
    <property type="entry name" value="MFS multidrug transporter, putative"/>
    <property type="match status" value="1"/>
</dbReference>
<feature type="compositionally biased region" description="Basic and acidic residues" evidence="8">
    <location>
        <begin position="678"/>
        <end position="690"/>
    </location>
</feature>
<evidence type="ECO:0000256" key="1">
    <source>
        <dbReference type="ARBA" id="ARBA00004651"/>
    </source>
</evidence>
<feature type="transmembrane region" description="Helical" evidence="9">
    <location>
        <begin position="177"/>
        <end position="197"/>
    </location>
</feature>
<keyword evidence="5 9" id="KW-1133">Transmembrane helix</keyword>
<feature type="transmembrane region" description="Helical" evidence="9">
    <location>
        <begin position="238"/>
        <end position="259"/>
    </location>
</feature>
<feature type="compositionally biased region" description="Basic and acidic residues" evidence="8">
    <location>
        <begin position="43"/>
        <end position="61"/>
    </location>
</feature>
<keyword evidence="6 9" id="KW-0472">Membrane</keyword>
<feature type="transmembrane region" description="Helical" evidence="9">
    <location>
        <begin position="510"/>
        <end position="535"/>
    </location>
</feature>
<dbReference type="SUPFAM" id="SSF103473">
    <property type="entry name" value="MFS general substrate transporter"/>
    <property type="match status" value="1"/>
</dbReference>
<comment type="caution">
    <text evidence="11">The sequence shown here is derived from an EMBL/GenBank/DDBJ whole genome shotgun (WGS) entry which is preliminary data.</text>
</comment>
<dbReference type="OrthoDB" id="446368at2759"/>
<dbReference type="VEuPathDB" id="FungiDB:DFL_006510"/>
<dbReference type="AlphaFoldDB" id="A0A437A174"/>
<evidence type="ECO:0000256" key="6">
    <source>
        <dbReference type="ARBA" id="ARBA00023136"/>
    </source>
</evidence>
<dbReference type="GeneID" id="93588821"/>
<keyword evidence="2" id="KW-0813">Transport</keyword>
<evidence type="ECO:0000256" key="2">
    <source>
        <dbReference type="ARBA" id="ARBA00022448"/>
    </source>
</evidence>
<dbReference type="Proteomes" id="UP000283090">
    <property type="component" value="Unassembled WGS sequence"/>
</dbReference>
<name>A0A437A174_ARTFL</name>
<feature type="transmembrane region" description="Helical" evidence="9">
    <location>
        <begin position="266"/>
        <end position="285"/>
    </location>
</feature>
<proteinExistence type="inferred from homology"/>
<evidence type="ECO:0000256" key="5">
    <source>
        <dbReference type="ARBA" id="ARBA00022989"/>
    </source>
</evidence>
<dbReference type="InterPro" id="IPR011701">
    <property type="entry name" value="MFS"/>
</dbReference>
<keyword evidence="3" id="KW-1003">Cell membrane</keyword>
<dbReference type="Pfam" id="PF07690">
    <property type="entry name" value="MFS_1"/>
    <property type="match status" value="1"/>
</dbReference>
<reference evidence="11 12" key="1">
    <citation type="submission" date="2019-01" db="EMBL/GenBank/DDBJ databases">
        <title>Intercellular communication is required for trap formation in the nematode-trapping fungus Duddingtonia flagrans.</title>
        <authorList>
            <person name="Youssar L."/>
            <person name="Wernet V."/>
            <person name="Hensel N."/>
            <person name="Hildebrandt H.-G."/>
            <person name="Fischer R."/>
        </authorList>
    </citation>
    <scope>NUCLEOTIDE SEQUENCE [LARGE SCALE GENOMIC DNA]</scope>
    <source>
        <strain evidence="11 12">CBS H-5679</strain>
    </source>
</reference>
<feature type="transmembrane region" description="Helical" evidence="9">
    <location>
        <begin position="374"/>
        <end position="399"/>
    </location>
</feature>
<dbReference type="InterPro" id="IPR020846">
    <property type="entry name" value="MFS_dom"/>
</dbReference>
<keyword evidence="12" id="KW-1185">Reference proteome</keyword>
<feature type="domain" description="Major facilitator superfamily (MFS) profile" evidence="10">
    <location>
        <begin position="143"/>
        <end position="573"/>
    </location>
</feature>
<feature type="compositionally biased region" description="Basic and acidic residues" evidence="8">
    <location>
        <begin position="635"/>
        <end position="650"/>
    </location>
</feature>
<dbReference type="EMBL" id="SAEB01000007">
    <property type="protein sequence ID" value="RVD84786.1"/>
    <property type="molecule type" value="Genomic_DNA"/>
</dbReference>
<evidence type="ECO:0000256" key="7">
    <source>
        <dbReference type="ARBA" id="ARBA00038459"/>
    </source>
</evidence>
<feature type="transmembrane region" description="Helical" evidence="9">
    <location>
        <begin position="479"/>
        <end position="503"/>
    </location>
</feature>
<accession>A0A437A174</accession>
<keyword evidence="4 9" id="KW-0812">Transmembrane</keyword>
<evidence type="ECO:0000313" key="11">
    <source>
        <dbReference type="EMBL" id="RVD84786.1"/>
    </source>
</evidence>
<organism evidence="11 12">
    <name type="scientific">Arthrobotrys flagrans</name>
    <name type="common">Nematode-trapping fungus</name>
    <name type="synonym">Trichothecium flagrans</name>
    <dbReference type="NCBI Taxonomy" id="97331"/>
    <lineage>
        <taxon>Eukaryota</taxon>
        <taxon>Fungi</taxon>
        <taxon>Dikarya</taxon>
        <taxon>Ascomycota</taxon>
        <taxon>Pezizomycotina</taxon>
        <taxon>Orbiliomycetes</taxon>
        <taxon>Orbiliales</taxon>
        <taxon>Orbiliaceae</taxon>
        <taxon>Arthrobotrys</taxon>
    </lineage>
</organism>
<evidence type="ECO:0000256" key="3">
    <source>
        <dbReference type="ARBA" id="ARBA00022475"/>
    </source>
</evidence>
<evidence type="ECO:0000256" key="8">
    <source>
        <dbReference type="SAM" id="MobiDB-lite"/>
    </source>
</evidence>
<feature type="transmembrane region" description="Helical" evidence="9">
    <location>
        <begin position="209"/>
        <end position="226"/>
    </location>
</feature>
<dbReference type="Gene3D" id="1.20.1250.20">
    <property type="entry name" value="MFS general substrate transporter like domains"/>
    <property type="match status" value="1"/>
</dbReference>
<feature type="transmembrane region" description="Helical" evidence="9">
    <location>
        <begin position="411"/>
        <end position="431"/>
    </location>
</feature>
<dbReference type="PANTHER" id="PTHR23502:SF186">
    <property type="entry name" value="MAJOR FACILITATOR SUPERFAMILY (MFS) PROFILE DOMAIN-CONTAINING PROTEIN"/>
    <property type="match status" value="1"/>
</dbReference>
<sequence>MISSNHRGYPELTRDLADMHSIDGGRDASHQTEEPYLNVPGLLEKEAGPELDNTKRQKLKAEEEDEFDENRGRVLRGDLESQRSDGDEITYWSFILNQGVLTDRIISHKFPGSGTDEDPYRVEYIPDDPRNPMLFAPWVKWTITMVVAFATLAIAFVSSAYSGGIQQIREEFKCSNIVAILGISLFVLGFTIGPLFWAPMSEIYGRQKLFFGTYVALTAFNAGAAGARTIPQLLICRFFAGAFGSSPLTNAGGVIADMFPASQRGLAIAVFAAAPFMGPVLGPIAGGFLGQSAGWRWVQGLLAAFSSVTWLLMAFGVPETYSPLLLQRRAESLSKLTGWVYVSKFEAQSGKPKLKEVYKTALSRPWILLFREPIVAMLSVYMSIVYGTLYMLFAAYPIVYQQTRGWSQGVGGLPFLGVAIGMLGAVVYSISENKRYNRIAEERYGGFAPPEQRLPPALVGCVCIPIGLFWFAWSNSPDVHWFASVAAGAPFGFGMVMVFLSVFNYLIDSYTIFAASVLAANAVLRSTFGAVFPLFTGPMYRSLGIHWASSIPAFLALACVPAPFLFYKYGERLRLKCKYAGKAAEFTKRLQEQSSSSDDGTADERVGTEEELPIPEIAKDQKTHLEVPGLEPQNENDRSRSPGLKPDHGISRQRTNETTNSFRSHQSYGLRCESNPFDIDRVNSREAFES</sequence>
<dbReference type="GO" id="GO:0022857">
    <property type="term" value="F:transmembrane transporter activity"/>
    <property type="evidence" value="ECO:0007669"/>
    <property type="project" value="InterPro"/>
</dbReference>
<dbReference type="PROSITE" id="PS50850">
    <property type="entry name" value="MFS"/>
    <property type="match status" value="1"/>
</dbReference>
<evidence type="ECO:0000256" key="4">
    <source>
        <dbReference type="ARBA" id="ARBA00022692"/>
    </source>
</evidence>
<evidence type="ECO:0000256" key="9">
    <source>
        <dbReference type="SAM" id="Phobius"/>
    </source>
</evidence>
<feature type="region of interest" description="Disordered" evidence="8">
    <location>
        <begin position="40"/>
        <end position="73"/>
    </location>
</feature>
<comment type="subcellular location">
    <subcellularLocation>
        <location evidence="1">Cell membrane</location>
        <topology evidence="1">Multi-pass membrane protein</topology>
    </subcellularLocation>
</comment>
<dbReference type="InterPro" id="IPR036259">
    <property type="entry name" value="MFS_trans_sf"/>
</dbReference>
<dbReference type="RefSeq" id="XP_067490330.1">
    <property type="nucleotide sequence ID" value="XM_067635952.1"/>
</dbReference>
<evidence type="ECO:0000259" key="10">
    <source>
        <dbReference type="PROSITE" id="PS50850"/>
    </source>
</evidence>
<dbReference type="STRING" id="97331.A0A437A174"/>
<feature type="transmembrane region" description="Helical" evidence="9">
    <location>
        <begin position="547"/>
        <end position="567"/>
    </location>
</feature>
<feature type="transmembrane region" description="Helical" evidence="9">
    <location>
        <begin position="138"/>
        <end position="157"/>
    </location>
</feature>
<protein>
    <recommendedName>
        <fullName evidence="10">Major facilitator superfamily (MFS) profile domain-containing protein</fullName>
    </recommendedName>
</protein>
<evidence type="ECO:0000313" key="12">
    <source>
        <dbReference type="Proteomes" id="UP000283090"/>
    </source>
</evidence>
<feature type="compositionally biased region" description="Polar residues" evidence="8">
    <location>
        <begin position="652"/>
        <end position="667"/>
    </location>
</feature>
<feature type="transmembrane region" description="Helical" evidence="9">
    <location>
        <begin position="297"/>
        <end position="318"/>
    </location>
</feature>
<dbReference type="PANTHER" id="PTHR23502">
    <property type="entry name" value="MAJOR FACILITATOR SUPERFAMILY"/>
    <property type="match status" value="1"/>
</dbReference>
<gene>
    <name evidence="11" type="ORF">DFL_006510</name>
</gene>
<dbReference type="GO" id="GO:0005886">
    <property type="term" value="C:plasma membrane"/>
    <property type="evidence" value="ECO:0007669"/>
    <property type="project" value="UniProtKB-SubCell"/>
</dbReference>
<comment type="similarity">
    <text evidence="7">Belongs to the major facilitator superfamily. DHA1 family. Polyamines/proton antiporter (TC 2.A.1.2.16) subfamily.</text>
</comment>
<dbReference type="CDD" id="cd17323">
    <property type="entry name" value="MFS_Tpo1_MDR_like"/>
    <property type="match status" value="1"/>
</dbReference>
<feature type="region of interest" description="Disordered" evidence="8">
    <location>
        <begin position="590"/>
        <end position="690"/>
    </location>
</feature>